<keyword evidence="3" id="KW-0949">S-adenosyl-L-methionine</keyword>
<proteinExistence type="predicted"/>
<evidence type="ECO:0000256" key="2">
    <source>
        <dbReference type="ARBA" id="ARBA00022679"/>
    </source>
</evidence>
<dbReference type="EMBL" id="JBHSOD010000059">
    <property type="protein sequence ID" value="MFC5889571.1"/>
    <property type="molecule type" value="Genomic_DNA"/>
</dbReference>
<dbReference type="GO" id="GO:0008168">
    <property type="term" value="F:methyltransferase activity"/>
    <property type="evidence" value="ECO:0007669"/>
    <property type="project" value="UniProtKB-KW"/>
</dbReference>
<dbReference type="GO" id="GO:0032259">
    <property type="term" value="P:methylation"/>
    <property type="evidence" value="ECO:0007669"/>
    <property type="project" value="UniProtKB-KW"/>
</dbReference>
<dbReference type="CDD" id="cd02440">
    <property type="entry name" value="AdoMet_MTases"/>
    <property type="match status" value="1"/>
</dbReference>
<dbReference type="InterPro" id="IPR029063">
    <property type="entry name" value="SAM-dependent_MTases_sf"/>
</dbReference>
<evidence type="ECO:0000313" key="5">
    <source>
        <dbReference type="Proteomes" id="UP001596067"/>
    </source>
</evidence>
<name>A0ABW1F5W3_9ACTN</name>
<dbReference type="PROSITE" id="PS51682">
    <property type="entry name" value="SAM_OMT_I"/>
    <property type="match status" value="1"/>
</dbReference>
<dbReference type="PANTHER" id="PTHR10509">
    <property type="entry name" value="O-METHYLTRANSFERASE-RELATED"/>
    <property type="match status" value="1"/>
</dbReference>
<dbReference type="SUPFAM" id="SSF53335">
    <property type="entry name" value="S-adenosyl-L-methionine-dependent methyltransferases"/>
    <property type="match status" value="1"/>
</dbReference>
<dbReference type="EC" id="2.1.1.-" evidence="4"/>
<dbReference type="InterPro" id="IPR002935">
    <property type="entry name" value="SAM_O-MeTrfase"/>
</dbReference>
<dbReference type="Gene3D" id="3.40.50.150">
    <property type="entry name" value="Vaccinia Virus protein VP39"/>
    <property type="match status" value="1"/>
</dbReference>
<dbReference type="Proteomes" id="UP001596067">
    <property type="component" value="Unassembled WGS sequence"/>
</dbReference>
<comment type="caution">
    <text evidence="4">The sequence shown here is derived from an EMBL/GenBank/DDBJ whole genome shotgun (WGS) entry which is preliminary data.</text>
</comment>
<keyword evidence="5" id="KW-1185">Reference proteome</keyword>
<evidence type="ECO:0000313" key="4">
    <source>
        <dbReference type="EMBL" id="MFC5889571.1"/>
    </source>
</evidence>
<keyword evidence="2 4" id="KW-0808">Transferase</keyword>
<accession>A0ABW1F5W3</accession>
<dbReference type="RefSeq" id="WP_313767049.1">
    <property type="nucleotide sequence ID" value="NZ_BAAAVH010000020.1"/>
</dbReference>
<organism evidence="4 5">
    <name type="scientific">Kitasatospora aburaviensis</name>
    <dbReference type="NCBI Taxonomy" id="67265"/>
    <lineage>
        <taxon>Bacteria</taxon>
        <taxon>Bacillati</taxon>
        <taxon>Actinomycetota</taxon>
        <taxon>Actinomycetes</taxon>
        <taxon>Kitasatosporales</taxon>
        <taxon>Streptomycetaceae</taxon>
        <taxon>Kitasatospora</taxon>
    </lineage>
</organism>
<reference evidence="5" key="1">
    <citation type="journal article" date="2019" name="Int. J. Syst. Evol. Microbiol.">
        <title>The Global Catalogue of Microorganisms (GCM) 10K type strain sequencing project: providing services to taxonomists for standard genome sequencing and annotation.</title>
        <authorList>
            <consortium name="The Broad Institute Genomics Platform"/>
            <consortium name="The Broad Institute Genome Sequencing Center for Infectious Disease"/>
            <person name="Wu L."/>
            <person name="Ma J."/>
        </authorList>
    </citation>
    <scope>NUCLEOTIDE SEQUENCE [LARGE SCALE GENOMIC DNA]</scope>
    <source>
        <strain evidence="5">CGMCC 4.1469</strain>
    </source>
</reference>
<dbReference type="InterPro" id="IPR050362">
    <property type="entry name" value="Cation-dep_OMT"/>
</dbReference>
<sequence>MSAETRRPDPQQTWTAVDGYFNGLLVEEDAALLAAVATSEAAGLPPHQVAPNQGKLLSLLARVHGARRILEIGTLGGYSTIWLARALPEGGRLVTLEADERCAAVATDNLERAGLADVVEVRTGPALDTLPQLEAEGAEPFDLVFIDADKPGNPAYLEWALRLTRPGSLIIGDNVVRDGAVTDERSTDPRVQGVRRFTELIGAHPRLTATAVQTVGEKGYDGFVLALVTD</sequence>
<protein>
    <submittedName>
        <fullName evidence="4">O-methyltransferase</fullName>
        <ecNumber evidence="4">2.1.1.-</ecNumber>
    </submittedName>
</protein>
<evidence type="ECO:0000256" key="1">
    <source>
        <dbReference type="ARBA" id="ARBA00022603"/>
    </source>
</evidence>
<dbReference type="PANTHER" id="PTHR10509:SF14">
    <property type="entry name" value="CAFFEOYL-COA O-METHYLTRANSFERASE 3-RELATED"/>
    <property type="match status" value="1"/>
</dbReference>
<gene>
    <name evidence="4" type="ORF">ACFP0N_31850</name>
</gene>
<dbReference type="Pfam" id="PF01596">
    <property type="entry name" value="Methyltransf_3"/>
    <property type="match status" value="1"/>
</dbReference>
<evidence type="ECO:0000256" key="3">
    <source>
        <dbReference type="ARBA" id="ARBA00022691"/>
    </source>
</evidence>
<keyword evidence="1 4" id="KW-0489">Methyltransferase</keyword>